<feature type="region of interest" description="Disordered" evidence="1">
    <location>
        <begin position="75"/>
        <end position="94"/>
    </location>
</feature>
<evidence type="ECO:0000313" key="2">
    <source>
        <dbReference type="EMBL" id="ESO01269.1"/>
    </source>
</evidence>
<feature type="region of interest" description="Disordered" evidence="1">
    <location>
        <begin position="204"/>
        <end position="263"/>
    </location>
</feature>
<gene>
    <name evidence="3" type="primary">20205133</name>
    <name evidence="2" type="ORF">HELRODRAFT_174816</name>
</gene>
<keyword evidence="4" id="KW-1185">Reference proteome</keyword>
<evidence type="ECO:0000313" key="4">
    <source>
        <dbReference type="Proteomes" id="UP000015101"/>
    </source>
</evidence>
<dbReference type="InParanoid" id="T1F8I4"/>
<protein>
    <submittedName>
        <fullName evidence="2 3">Uncharacterized protein</fullName>
    </submittedName>
</protein>
<dbReference type="AlphaFoldDB" id="T1F8I4"/>
<dbReference type="GeneID" id="20205133"/>
<dbReference type="EMBL" id="AMQM01005043">
    <property type="status" value="NOT_ANNOTATED_CDS"/>
    <property type="molecule type" value="Genomic_DNA"/>
</dbReference>
<feature type="compositionally biased region" description="Low complexity" evidence="1">
    <location>
        <begin position="245"/>
        <end position="263"/>
    </location>
</feature>
<dbReference type="EMBL" id="KB096785">
    <property type="protein sequence ID" value="ESO01269.1"/>
    <property type="molecule type" value="Genomic_DNA"/>
</dbReference>
<dbReference type="CTD" id="20205133"/>
<dbReference type="RefSeq" id="XP_009020505.1">
    <property type="nucleotide sequence ID" value="XM_009022257.1"/>
</dbReference>
<accession>T1F8I4</accession>
<reference evidence="4" key="1">
    <citation type="submission" date="2012-12" db="EMBL/GenBank/DDBJ databases">
        <authorList>
            <person name="Hellsten U."/>
            <person name="Grimwood J."/>
            <person name="Chapman J.A."/>
            <person name="Shapiro H."/>
            <person name="Aerts A."/>
            <person name="Otillar R.P."/>
            <person name="Terry A.Y."/>
            <person name="Boore J.L."/>
            <person name="Simakov O."/>
            <person name="Marletaz F."/>
            <person name="Cho S.-J."/>
            <person name="Edsinger-Gonzales E."/>
            <person name="Havlak P."/>
            <person name="Kuo D.-H."/>
            <person name="Larsson T."/>
            <person name="Lv J."/>
            <person name="Arendt D."/>
            <person name="Savage R."/>
            <person name="Osoegawa K."/>
            <person name="de Jong P."/>
            <person name="Lindberg D.R."/>
            <person name="Seaver E.C."/>
            <person name="Weisblat D.A."/>
            <person name="Putnam N.H."/>
            <person name="Grigoriev I.V."/>
            <person name="Rokhsar D.S."/>
        </authorList>
    </citation>
    <scope>NUCLEOTIDE SEQUENCE</scope>
</reference>
<reference evidence="2 4" key="2">
    <citation type="journal article" date="2013" name="Nature">
        <title>Insights into bilaterian evolution from three spiralian genomes.</title>
        <authorList>
            <person name="Simakov O."/>
            <person name="Marletaz F."/>
            <person name="Cho S.J."/>
            <person name="Edsinger-Gonzales E."/>
            <person name="Havlak P."/>
            <person name="Hellsten U."/>
            <person name="Kuo D.H."/>
            <person name="Larsson T."/>
            <person name="Lv J."/>
            <person name="Arendt D."/>
            <person name="Savage R."/>
            <person name="Osoegawa K."/>
            <person name="de Jong P."/>
            <person name="Grimwood J."/>
            <person name="Chapman J.A."/>
            <person name="Shapiro H."/>
            <person name="Aerts A."/>
            <person name="Otillar R.P."/>
            <person name="Terry A.Y."/>
            <person name="Boore J.L."/>
            <person name="Grigoriev I.V."/>
            <person name="Lindberg D.R."/>
            <person name="Seaver E.C."/>
            <person name="Weisblat D.A."/>
            <person name="Putnam N.H."/>
            <person name="Rokhsar D.S."/>
        </authorList>
    </citation>
    <scope>NUCLEOTIDE SEQUENCE</scope>
</reference>
<feature type="region of interest" description="Disordered" evidence="1">
    <location>
        <begin position="560"/>
        <end position="586"/>
    </location>
</feature>
<feature type="compositionally biased region" description="Low complexity" evidence="1">
    <location>
        <begin position="560"/>
        <end position="579"/>
    </location>
</feature>
<reference evidence="3" key="3">
    <citation type="submission" date="2015-06" db="UniProtKB">
        <authorList>
            <consortium name="EnsemblMetazoa"/>
        </authorList>
    </citation>
    <scope>IDENTIFICATION</scope>
</reference>
<feature type="compositionally biased region" description="Basic and acidic residues" evidence="1">
    <location>
        <begin position="204"/>
        <end position="216"/>
    </location>
</feature>
<proteinExistence type="predicted"/>
<dbReference type="HOGENOM" id="CLU_406137_0_0_1"/>
<sequence>MHVTTDNIFVLAFVIFLTASDVIASVLPYLKSLNEETEEEKFQKAFDSLDYHANPFLKNINWVRKRDLNVESYSKSSSNIGTENKGNNITTMSVRSDDKNAKNNFESVGRNINFNVHSDKANTTKTTISATGNNLGEIISYAKTQPDIKKEKRNGLKLDNGFGTNMKKSSVGTRLVYRRFHDMFNAGEKEVLIEYLKFLEAEAGDEKNDDGGGGDEKIDDDDADDDKTGNQTTDVRDKRIEKNATKSTTSARSTTTTSTTTTTSDEDDWIYKLKESLYKMWQAHVNDPSPSKHTYKLKKNLQNNRLITDILTLSNLLLFAPHILYTDEEERLIFSTLDTLVTSFSQHNVDFSQSFLNELIRRFTDLHKKPRSFHLNRLNFDQLMSYPLDLINSVLIPIAQQLPNIDVASLAYQPALLRFDTEESFQLVEHFLSNNWPRQDVKTLASEYFTPLLERDGLILDELGDNFKKSIQEFGYDEMNYDKQVSEFIDILSNPSASHDFSYFSSVNTYREDISSKKQSLKPTARLLENILKSIEEVLFTGYDIQTVFNNYNDWFAQFNKPNSNNNNNNKQNSLPTNTDNTDERFDSDSIMESRRNYLKNKILNRHPGIKDNDDSTKNYNNNYNNNDVSITVKDANGEKFGGINGEKHGDVDENSNSGSKVLRLKLSQLKKFERLL</sequence>
<dbReference type="KEGG" id="hro:HELRODRAFT_174816"/>
<name>T1F8I4_HELRO</name>
<organism evidence="3 4">
    <name type="scientific">Helobdella robusta</name>
    <name type="common">Californian leech</name>
    <dbReference type="NCBI Taxonomy" id="6412"/>
    <lineage>
        <taxon>Eukaryota</taxon>
        <taxon>Metazoa</taxon>
        <taxon>Spiralia</taxon>
        <taxon>Lophotrochozoa</taxon>
        <taxon>Annelida</taxon>
        <taxon>Clitellata</taxon>
        <taxon>Hirudinea</taxon>
        <taxon>Rhynchobdellida</taxon>
        <taxon>Glossiphoniidae</taxon>
        <taxon>Helobdella</taxon>
    </lineage>
</organism>
<dbReference type="Proteomes" id="UP000015101">
    <property type="component" value="Unassembled WGS sequence"/>
</dbReference>
<feature type="compositionally biased region" description="Basic and acidic residues" evidence="1">
    <location>
        <begin position="234"/>
        <end position="244"/>
    </location>
</feature>
<dbReference type="EnsemblMetazoa" id="HelroT174816">
    <property type="protein sequence ID" value="HelroP174816"/>
    <property type="gene ID" value="HelroG174816"/>
</dbReference>
<evidence type="ECO:0000313" key="3">
    <source>
        <dbReference type="EnsemblMetazoa" id="HelroP174816"/>
    </source>
</evidence>
<evidence type="ECO:0000256" key="1">
    <source>
        <dbReference type="SAM" id="MobiDB-lite"/>
    </source>
</evidence>